<comment type="caution">
    <text evidence="1">The sequence shown here is derived from an EMBL/GenBank/DDBJ whole genome shotgun (WGS) entry which is preliminary data.</text>
</comment>
<dbReference type="Proteomes" id="UP001600888">
    <property type="component" value="Unassembled WGS sequence"/>
</dbReference>
<dbReference type="EMBL" id="JBAWTH010000326">
    <property type="protein sequence ID" value="KAL2272105.1"/>
    <property type="molecule type" value="Genomic_DNA"/>
</dbReference>
<accession>A0ABR4DP57</accession>
<organism evidence="1 2">
    <name type="scientific">Diaporthe vaccinii</name>
    <dbReference type="NCBI Taxonomy" id="105482"/>
    <lineage>
        <taxon>Eukaryota</taxon>
        <taxon>Fungi</taxon>
        <taxon>Dikarya</taxon>
        <taxon>Ascomycota</taxon>
        <taxon>Pezizomycotina</taxon>
        <taxon>Sordariomycetes</taxon>
        <taxon>Sordariomycetidae</taxon>
        <taxon>Diaporthales</taxon>
        <taxon>Diaporthaceae</taxon>
        <taxon>Diaporthe</taxon>
        <taxon>Diaporthe eres species complex</taxon>
    </lineage>
</organism>
<proteinExistence type="predicted"/>
<evidence type="ECO:0000313" key="2">
    <source>
        <dbReference type="Proteomes" id="UP001600888"/>
    </source>
</evidence>
<reference evidence="1 2" key="1">
    <citation type="submission" date="2024-03" db="EMBL/GenBank/DDBJ databases">
        <title>A high-quality draft genome sequence of Diaporthe vaccinii, a causative agent of upright dieback and viscid rot disease in cranberry plants.</title>
        <authorList>
            <person name="Sarrasin M."/>
            <person name="Lang B.F."/>
            <person name="Burger G."/>
        </authorList>
    </citation>
    <scope>NUCLEOTIDE SEQUENCE [LARGE SCALE GENOMIC DNA]</scope>
    <source>
        <strain evidence="1 2">IS7</strain>
    </source>
</reference>
<dbReference type="EMBL" id="JBAWTH010000326">
    <property type="protein sequence ID" value="KAL2272108.1"/>
    <property type="molecule type" value="Genomic_DNA"/>
</dbReference>
<name>A0ABR4DP57_9PEZI</name>
<keyword evidence="2" id="KW-1185">Reference proteome</keyword>
<sequence>MPSTDDILQPHEWHPDSAIDYRSETRWSALCASIKEDIMELLFDRGRTHRSSKVSELQKVAEQQWSALPEHFRIVDGKSDRMRTPFDRDFLISLRLNHLHVKFLLRRLLLDRLPQPDGPLIEIAQQILALVVEAILTRDEPANSGTTLSWKVAYYGLPATGMILLAMTAQPMIPCLKTARAKVLRDLAVLAAEVEQGTIVKPEDPNYAVLAQAAQTIRRFLDLIHNEDQRIRTSREVSLSNNAEDDYMWAASLGSEIWDSEISFWPSLAEHPSPFAQYSVAPH</sequence>
<dbReference type="EMBL" id="JBAWTH010000326">
    <property type="protein sequence ID" value="KAL2272106.1"/>
    <property type="molecule type" value="Genomic_DNA"/>
</dbReference>
<dbReference type="CDD" id="cd12148">
    <property type="entry name" value="fungal_TF_MHR"/>
    <property type="match status" value="1"/>
</dbReference>
<evidence type="ECO:0000313" key="1">
    <source>
        <dbReference type="EMBL" id="KAL2272108.1"/>
    </source>
</evidence>
<gene>
    <name evidence="1" type="ORF">FJTKL_08322</name>
</gene>
<evidence type="ECO:0008006" key="3">
    <source>
        <dbReference type="Google" id="ProtNLM"/>
    </source>
</evidence>
<protein>
    <recommendedName>
        <fullName evidence="3">Transcription factor domain-containing protein</fullName>
    </recommendedName>
</protein>
<dbReference type="EMBL" id="JBAWTH010000326">
    <property type="protein sequence ID" value="KAL2272107.1"/>
    <property type="molecule type" value="Genomic_DNA"/>
</dbReference>